<dbReference type="PANTHER" id="PTHR44051">
    <property type="entry name" value="GLUTATHIONE S-TRANSFERASE-RELATED"/>
    <property type="match status" value="1"/>
</dbReference>
<dbReference type="InterPro" id="IPR040079">
    <property type="entry name" value="Glutathione_S-Trfase"/>
</dbReference>
<dbReference type="SFLD" id="SFLDS00019">
    <property type="entry name" value="Glutathione_Transferase_(cytos"/>
    <property type="match status" value="1"/>
</dbReference>
<reference evidence="4" key="1">
    <citation type="submission" date="2018-05" db="EMBL/GenBank/DDBJ databases">
        <authorList>
            <person name="Li X."/>
        </authorList>
    </citation>
    <scope>NUCLEOTIDE SEQUENCE [LARGE SCALE GENOMIC DNA]</scope>
    <source>
        <strain evidence="4">HKS-05</strain>
    </source>
</reference>
<organism evidence="3 4">
    <name type="scientific">Phenylobacterium hankyongense</name>
    <dbReference type="NCBI Taxonomy" id="1813876"/>
    <lineage>
        <taxon>Bacteria</taxon>
        <taxon>Pseudomonadati</taxon>
        <taxon>Pseudomonadota</taxon>
        <taxon>Alphaproteobacteria</taxon>
        <taxon>Caulobacterales</taxon>
        <taxon>Caulobacteraceae</taxon>
        <taxon>Phenylobacterium</taxon>
    </lineage>
</organism>
<accession>A0A328B088</accession>
<dbReference type="InterPro" id="IPR004045">
    <property type="entry name" value="Glutathione_S-Trfase_N"/>
</dbReference>
<feature type="domain" description="GST C-terminal" evidence="2">
    <location>
        <begin position="89"/>
        <end position="210"/>
    </location>
</feature>
<dbReference type="InterPro" id="IPR004046">
    <property type="entry name" value="GST_C"/>
</dbReference>
<evidence type="ECO:0000313" key="3">
    <source>
        <dbReference type="EMBL" id="RAK60319.1"/>
    </source>
</evidence>
<dbReference type="CDD" id="cd00299">
    <property type="entry name" value="GST_C_family"/>
    <property type="match status" value="1"/>
</dbReference>
<keyword evidence="4" id="KW-1185">Reference proteome</keyword>
<evidence type="ECO:0000259" key="1">
    <source>
        <dbReference type="PROSITE" id="PS50404"/>
    </source>
</evidence>
<dbReference type="Proteomes" id="UP000249842">
    <property type="component" value="Unassembled WGS sequence"/>
</dbReference>
<dbReference type="Gene3D" id="1.20.1050.10">
    <property type="match status" value="1"/>
</dbReference>
<dbReference type="Pfam" id="PF13417">
    <property type="entry name" value="GST_N_3"/>
    <property type="match status" value="1"/>
</dbReference>
<dbReference type="InterPro" id="IPR036282">
    <property type="entry name" value="Glutathione-S-Trfase_C_sf"/>
</dbReference>
<dbReference type="Pfam" id="PF00043">
    <property type="entry name" value="GST_C"/>
    <property type="match status" value="1"/>
</dbReference>
<dbReference type="PANTHER" id="PTHR44051:SF8">
    <property type="entry name" value="GLUTATHIONE S-TRANSFERASE GSTA"/>
    <property type="match status" value="1"/>
</dbReference>
<dbReference type="SUPFAM" id="SSF52833">
    <property type="entry name" value="Thioredoxin-like"/>
    <property type="match status" value="1"/>
</dbReference>
<dbReference type="AlphaFoldDB" id="A0A328B088"/>
<dbReference type="OrthoDB" id="9782992at2"/>
<dbReference type="SFLD" id="SFLDG00358">
    <property type="entry name" value="Main_(cytGST)"/>
    <property type="match status" value="1"/>
</dbReference>
<gene>
    <name evidence="3" type="ORF">DJ021_11130</name>
</gene>
<proteinExistence type="predicted"/>
<dbReference type="PROSITE" id="PS50404">
    <property type="entry name" value="GST_NTER"/>
    <property type="match status" value="1"/>
</dbReference>
<evidence type="ECO:0000313" key="4">
    <source>
        <dbReference type="Proteomes" id="UP000249842"/>
    </source>
</evidence>
<dbReference type="InterPro" id="IPR036249">
    <property type="entry name" value="Thioredoxin-like_sf"/>
</dbReference>
<dbReference type="Gene3D" id="3.40.30.10">
    <property type="entry name" value="Glutaredoxin"/>
    <property type="match status" value="1"/>
</dbReference>
<keyword evidence="3" id="KW-0808">Transferase</keyword>
<dbReference type="GO" id="GO:0016740">
    <property type="term" value="F:transferase activity"/>
    <property type="evidence" value="ECO:0007669"/>
    <property type="project" value="UniProtKB-KW"/>
</dbReference>
<name>A0A328B088_9CAUL</name>
<evidence type="ECO:0000259" key="2">
    <source>
        <dbReference type="PROSITE" id="PS50405"/>
    </source>
</evidence>
<dbReference type="EMBL" id="QFYP01000001">
    <property type="protein sequence ID" value="RAK60319.1"/>
    <property type="molecule type" value="Genomic_DNA"/>
</dbReference>
<dbReference type="CDD" id="cd00570">
    <property type="entry name" value="GST_N_family"/>
    <property type="match status" value="1"/>
</dbReference>
<dbReference type="SUPFAM" id="SSF47616">
    <property type="entry name" value="GST C-terminal domain-like"/>
    <property type="match status" value="1"/>
</dbReference>
<sequence length="215" mass="24216">MALKLYLHPLASYCHKVLIALYENDTPFEPRLVDHGDPENLAAFRAVWPPAKMPVLRDEARDRTLPETSVIIEYLAQHYPGPTRFLPADPDLALEVRLWDRIFDLYLHTPMQNVVADRIRPADAKDPYGVAAARNQLTMACEMIEGRMADRTWAVGETFTLADCAAAPALYYADRIAPLGEAFPATAAYLQRLKARPSFARTLAEAEPYFHMFPG</sequence>
<dbReference type="PROSITE" id="PS50405">
    <property type="entry name" value="GST_CTER"/>
    <property type="match status" value="1"/>
</dbReference>
<dbReference type="InterPro" id="IPR010987">
    <property type="entry name" value="Glutathione-S-Trfase_C-like"/>
</dbReference>
<dbReference type="RefSeq" id="WP_111457612.1">
    <property type="nucleotide sequence ID" value="NZ_QFYP01000001.1"/>
</dbReference>
<feature type="domain" description="GST N-terminal" evidence="1">
    <location>
        <begin position="1"/>
        <end position="83"/>
    </location>
</feature>
<comment type="caution">
    <text evidence="3">The sequence shown here is derived from an EMBL/GenBank/DDBJ whole genome shotgun (WGS) entry which is preliminary data.</text>
</comment>
<protein>
    <submittedName>
        <fullName evidence="3">Glutathione S-transferase family protein</fullName>
    </submittedName>
</protein>